<evidence type="ECO:0000313" key="3">
    <source>
        <dbReference type="Proteomes" id="UP000220904"/>
    </source>
</evidence>
<keyword evidence="1" id="KW-0472">Membrane</keyword>
<dbReference type="EMBL" id="NOUV01000015">
    <property type="protein sequence ID" value="PDX86326.1"/>
    <property type="molecule type" value="Genomic_DNA"/>
</dbReference>
<evidence type="ECO:0000256" key="1">
    <source>
        <dbReference type="SAM" id="Phobius"/>
    </source>
</evidence>
<dbReference type="AlphaFoldDB" id="A0A2A7B4M4"/>
<name>A0A2A7B4M4_9FIRM</name>
<protein>
    <submittedName>
        <fullName evidence="2">Uncharacterized protein</fullName>
    </submittedName>
</protein>
<keyword evidence="1" id="KW-1133">Transmembrane helix</keyword>
<evidence type="ECO:0000313" key="2">
    <source>
        <dbReference type="EMBL" id="PDX86326.1"/>
    </source>
</evidence>
<dbReference type="OrthoDB" id="9944906at2"/>
<comment type="caution">
    <text evidence="2">The sequence shown here is derived from an EMBL/GenBank/DDBJ whole genome shotgun (WGS) entry which is preliminary data.</text>
</comment>
<gene>
    <name evidence="2" type="ORF">CHR60_10665</name>
</gene>
<feature type="transmembrane region" description="Helical" evidence="1">
    <location>
        <begin position="30"/>
        <end position="50"/>
    </location>
</feature>
<sequence length="253" mass="27741">MDWVMCLLPFAVCFVGFLAAAKVTKKKKRILAAAGVVLFLAAAFGSLAVYRNQKITKPIRDSELLAVAELRLDAFLGDAELNDFQTDRLTELYGALGHYLNSLVYLPCINQDTFDAGTQDVILQFGTEEEVKLWLAFYPDRQICLVNGKKAYVFPGGTAAYQKIEAILASDSVQTTVTITALDAANDQLTASDAEGKEYVIHGISEKLRTRDEEQVDVKALSAGDTLTVLSDGAALLSAPSQFAHIYKIYWEK</sequence>
<organism evidence="2 3">
    <name type="scientific">Faecalibacterium prausnitzii</name>
    <dbReference type="NCBI Taxonomy" id="853"/>
    <lineage>
        <taxon>Bacteria</taxon>
        <taxon>Bacillati</taxon>
        <taxon>Bacillota</taxon>
        <taxon>Clostridia</taxon>
        <taxon>Eubacteriales</taxon>
        <taxon>Oscillospiraceae</taxon>
        <taxon>Faecalibacterium</taxon>
    </lineage>
</organism>
<keyword evidence="1" id="KW-0812">Transmembrane</keyword>
<dbReference type="Proteomes" id="UP000220904">
    <property type="component" value="Unassembled WGS sequence"/>
</dbReference>
<accession>A0A2A7B4M4</accession>
<proteinExistence type="predicted"/>
<reference evidence="2 3" key="1">
    <citation type="journal article" date="2017" name="Front. Microbiol.">
        <title>New Insights into the Diversity of the Genus Faecalibacterium.</title>
        <authorList>
            <person name="Benevides L."/>
            <person name="Burman S."/>
            <person name="Martin R."/>
            <person name="Robert V."/>
            <person name="Thomas M."/>
            <person name="Miquel S."/>
            <person name="Chain F."/>
            <person name="Sokol H."/>
            <person name="Bermudez-Humaran L.G."/>
            <person name="Morrison M."/>
            <person name="Langella P."/>
            <person name="Azevedo V.A."/>
            <person name="Chatel J.M."/>
            <person name="Soares S."/>
        </authorList>
    </citation>
    <scope>NUCLEOTIDE SEQUENCE [LARGE SCALE GENOMIC DNA]</scope>
    <source>
        <strain evidence="2 3">AHMP21</strain>
    </source>
</reference>
<dbReference type="RefSeq" id="WP_097793004.1">
    <property type="nucleotide sequence ID" value="NZ_NOUV01000015.1"/>
</dbReference>